<dbReference type="PROSITE" id="PS51257">
    <property type="entry name" value="PROKAR_LIPOPROTEIN"/>
    <property type="match status" value="1"/>
</dbReference>
<name>A0ABW9JFB2_9SPHI</name>
<dbReference type="Proteomes" id="UP001517367">
    <property type="component" value="Unassembled WGS sequence"/>
</dbReference>
<sequence length="153" mass="16967">MRIIGALIISAGLFACQERTKVTGQKEQADTVAGNIPVAQQVCYSYIKDKDTAQLTLITTGMVSTGELNYNWFEKDQNTGSIAGEMRGDTLVANYTFNAEGKQSVREVVFLKKGDQLLEGFGDVEEKEGRVRFKDLAKVQFNNKIVFEKVACK</sequence>
<organism evidence="1 2">
    <name type="scientific">Pedobacter helvus</name>
    <dbReference type="NCBI Taxonomy" id="2563444"/>
    <lineage>
        <taxon>Bacteria</taxon>
        <taxon>Pseudomonadati</taxon>
        <taxon>Bacteroidota</taxon>
        <taxon>Sphingobacteriia</taxon>
        <taxon>Sphingobacteriales</taxon>
        <taxon>Sphingobacteriaceae</taxon>
        <taxon>Pedobacter</taxon>
    </lineage>
</organism>
<evidence type="ECO:0000313" key="1">
    <source>
        <dbReference type="EMBL" id="MFN0290426.1"/>
    </source>
</evidence>
<reference evidence="1 2" key="1">
    <citation type="submission" date="2024-12" db="EMBL/GenBank/DDBJ databases">
        <authorList>
            <person name="Hu S."/>
        </authorList>
    </citation>
    <scope>NUCLEOTIDE SEQUENCE [LARGE SCALE GENOMIC DNA]</scope>
    <source>
        <strain evidence="1 2">P-25</strain>
    </source>
</reference>
<evidence type="ECO:0008006" key="3">
    <source>
        <dbReference type="Google" id="ProtNLM"/>
    </source>
</evidence>
<proteinExistence type="predicted"/>
<accession>A0ABW9JFB2</accession>
<gene>
    <name evidence="1" type="ORF">E5L68_003435</name>
</gene>
<dbReference type="EMBL" id="SRMP02000002">
    <property type="protein sequence ID" value="MFN0290426.1"/>
    <property type="molecule type" value="Genomic_DNA"/>
</dbReference>
<protein>
    <recommendedName>
        <fullName evidence="3">Lipoprotein</fullName>
    </recommendedName>
</protein>
<evidence type="ECO:0000313" key="2">
    <source>
        <dbReference type="Proteomes" id="UP001517367"/>
    </source>
</evidence>
<keyword evidence="2" id="KW-1185">Reference proteome</keyword>
<dbReference type="RefSeq" id="WP_138729653.1">
    <property type="nucleotide sequence ID" value="NZ_SRMP02000002.1"/>
</dbReference>
<comment type="caution">
    <text evidence="1">The sequence shown here is derived from an EMBL/GenBank/DDBJ whole genome shotgun (WGS) entry which is preliminary data.</text>
</comment>